<evidence type="ECO:0000256" key="4">
    <source>
        <dbReference type="ARBA" id="ARBA00023136"/>
    </source>
</evidence>
<protein>
    <submittedName>
        <fullName evidence="7">Mitofilin family membrane protein</fullName>
    </submittedName>
</protein>
<evidence type="ECO:0000313" key="7">
    <source>
        <dbReference type="EMBL" id="MCW1930909.1"/>
    </source>
</evidence>
<evidence type="ECO:0000256" key="5">
    <source>
        <dbReference type="SAM" id="MobiDB-lite"/>
    </source>
</evidence>
<proteinExistence type="predicted"/>
<evidence type="ECO:0000256" key="1">
    <source>
        <dbReference type="ARBA" id="ARBA00004370"/>
    </source>
</evidence>
<dbReference type="InterPro" id="IPR019133">
    <property type="entry name" value="MIC60"/>
</dbReference>
<keyword evidence="2 6" id="KW-0812">Transmembrane</keyword>
<comment type="subcellular location">
    <subcellularLocation>
        <location evidence="1">Membrane</location>
    </subcellularLocation>
</comment>
<evidence type="ECO:0000256" key="2">
    <source>
        <dbReference type="ARBA" id="ARBA00022692"/>
    </source>
</evidence>
<name>A0ABT3GTT4_9RHOB</name>
<dbReference type="RefSeq" id="WP_264504076.1">
    <property type="nucleotide sequence ID" value="NZ_JAPDFL010000001.1"/>
</dbReference>
<dbReference type="Proteomes" id="UP001208938">
    <property type="component" value="Unassembled WGS sequence"/>
</dbReference>
<dbReference type="EMBL" id="JAPDFL010000001">
    <property type="protein sequence ID" value="MCW1930909.1"/>
    <property type="molecule type" value="Genomic_DNA"/>
</dbReference>
<keyword evidence="8" id="KW-1185">Reference proteome</keyword>
<comment type="caution">
    <text evidence="7">The sequence shown here is derived from an EMBL/GenBank/DDBJ whole genome shotgun (WGS) entry which is preliminary data.</text>
</comment>
<evidence type="ECO:0000256" key="3">
    <source>
        <dbReference type="ARBA" id="ARBA00022989"/>
    </source>
</evidence>
<sequence>MARTTRSRAKSDKASDKATAIDEAEVVEETTADISAETPDSPSDTPVEAPVLDAPAQETLSAPEPGPEPEPDPEPVIDPSGMATDEPAVEQSPFSEPVIEPVETPVSEPVAPAPPAPPRGTGTILLGGVLAAAIGAAAVLFVLPEGWRGATADTSALTDRIAALEAQSSVSPAALQAALGPLETRIAALEAATPADTAGLADRVAALESATPDLSPVEERLSTLEAAPGGVTEDTLNTAVGSLATRLAELEEGVAGRIDTAVTAAMADARSALDTQEQVLETREEDVAAAQQRIAERAALAELVAASESGDPQPGALATLTDAPAALAPLGEGLVTLAQLQSSFAPAAREALASVPPAPDASLGDRVASFVRAQTGARSLAPREGDDPDAVLSRAEAQLQQGNLQATLDEVDSLTGTPAEAMANWRAQAETRLAALAALAQVQTRMDGEE</sequence>
<feature type="transmembrane region" description="Helical" evidence="6">
    <location>
        <begin position="124"/>
        <end position="143"/>
    </location>
</feature>
<keyword evidence="3 6" id="KW-1133">Transmembrane helix</keyword>
<organism evidence="7 8">
    <name type="scientific">Pararhodobacter zhoushanensis</name>
    <dbReference type="NCBI Taxonomy" id="2479545"/>
    <lineage>
        <taxon>Bacteria</taxon>
        <taxon>Pseudomonadati</taxon>
        <taxon>Pseudomonadota</taxon>
        <taxon>Alphaproteobacteria</taxon>
        <taxon>Rhodobacterales</taxon>
        <taxon>Paracoccaceae</taxon>
        <taxon>Pararhodobacter</taxon>
    </lineage>
</organism>
<evidence type="ECO:0000256" key="6">
    <source>
        <dbReference type="SAM" id="Phobius"/>
    </source>
</evidence>
<keyword evidence="4 6" id="KW-0472">Membrane</keyword>
<dbReference type="Pfam" id="PF09731">
    <property type="entry name" value="Mitofilin"/>
    <property type="match status" value="1"/>
</dbReference>
<feature type="compositionally biased region" description="Basic and acidic residues" evidence="5">
    <location>
        <begin position="9"/>
        <end position="20"/>
    </location>
</feature>
<evidence type="ECO:0000313" key="8">
    <source>
        <dbReference type="Proteomes" id="UP001208938"/>
    </source>
</evidence>
<feature type="compositionally biased region" description="Acidic residues" evidence="5">
    <location>
        <begin position="22"/>
        <end position="31"/>
    </location>
</feature>
<feature type="region of interest" description="Disordered" evidence="5">
    <location>
        <begin position="1"/>
        <end position="96"/>
    </location>
</feature>
<accession>A0ABT3GTT4</accession>
<reference evidence="7 8" key="1">
    <citation type="submission" date="2022-10" db="EMBL/GenBank/DDBJ databases">
        <title>Pararhodobacter sp. nov., isolated from marine algae.</title>
        <authorList>
            <person name="Choi B.J."/>
            <person name="Kim J.M."/>
            <person name="Lee J.K."/>
            <person name="Choi D.G."/>
            <person name="Jeon C.O."/>
        </authorList>
    </citation>
    <scope>NUCLEOTIDE SEQUENCE [LARGE SCALE GENOMIC DNA]</scope>
    <source>
        <strain evidence="7 8">ZQ420</strain>
    </source>
</reference>
<gene>
    <name evidence="7" type="ORF">OKW52_01135</name>
</gene>